<evidence type="ECO:0000256" key="10">
    <source>
        <dbReference type="ARBA" id="ARBA00023014"/>
    </source>
</evidence>
<evidence type="ECO:0000256" key="7">
    <source>
        <dbReference type="ARBA" id="ARBA00022982"/>
    </source>
</evidence>
<evidence type="ECO:0000256" key="11">
    <source>
        <dbReference type="ARBA" id="ARBA00023075"/>
    </source>
</evidence>
<dbReference type="Pfam" id="PF21162">
    <property type="entry name" value="ETFQO_UQ-bd"/>
    <property type="match status" value="1"/>
</dbReference>
<dbReference type="Proteomes" id="UP001595892">
    <property type="component" value="Unassembled WGS sequence"/>
</dbReference>
<evidence type="ECO:0000256" key="12">
    <source>
        <dbReference type="RuleBase" id="RU366068"/>
    </source>
</evidence>
<dbReference type="Gene3D" id="3.50.50.60">
    <property type="entry name" value="FAD/NAD(P)-binding domain"/>
    <property type="match status" value="1"/>
</dbReference>
<comment type="catalytic activity">
    <reaction evidence="12">
        <text>a ubiquinone + reduced [electron-transfer flavoprotein] = a ubiquinol + oxidized [electron-transfer flavoprotein] + H(+)</text>
        <dbReference type="Rhea" id="RHEA:24052"/>
        <dbReference type="Rhea" id="RHEA-COMP:9565"/>
        <dbReference type="Rhea" id="RHEA-COMP:9566"/>
        <dbReference type="Rhea" id="RHEA-COMP:10685"/>
        <dbReference type="Rhea" id="RHEA-COMP:10686"/>
        <dbReference type="ChEBI" id="CHEBI:15378"/>
        <dbReference type="ChEBI" id="CHEBI:16389"/>
        <dbReference type="ChEBI" id="CHEBI:17976"/>
        <dbReference type="ChEBI" id="CHEBI:57692"/>
        <dbReference type="ChEBI" id="CHEBI:58307"/>
        <dbReference type="EC" id="1.5.5.1"/>
    </reaction>
</comment>
<dbReference type="Gene3D" id="3.30.9.90">
    <property type="match status" value="1"/>
</dbReference>
<keyword evidence="3 12" id="KW-0813">Transport</keyword>
<dbReference type="Pfam" id="PF05187">
    <property type="entry name" value="Fer4_ETF_QO"/>
    <property type="match status" value="1"/>
</dbReference>
<sequence>MSEREFMEYDVVTVGAGPAGLAFAVRLKQIRPELSVCVIEKASTIGAQVLSGAVIEPQPLDELLPGWRDAPPPVCVPATEDEFWFLTRNGGRKAPMVPPQMRNHGNFIVSLGAMCAWMAPQAEALGVEIYPGFAAAEPYFNEDGSVGGVRIGDMGVARDGTHKPTYTQGIDIRAKVTVLAEGARGHLTKQLVKRYDLDALSDPQAYSIGIKELWQLPAGRAKPGRIVHSLGWPMDPSTYGGSFLYHLENDQVALGMVMGLDYRDPMFQPYEAFQQWKHHPTVKPLLEGGTILSAGARAVVTGGWQSLPKCEMPGAILIGDTAGLLNVPKIKGTHQAMRSGMLAAAHLAETLSPAGWDAKLRASPVMEELRRVRNIKPGFKRGLWMGLANAGWETLTGGRSPWTLKVKADWTSLEKLDGHEAPERDYVQRTLPPRDRLAGVYFAATEHDEDQPVHLRVRDTSICVDRCTEEYGNPCERFCPAGVYEMVEDEAGRRLQINAANCVHCKTCDIKDPYAIIDWVTPEGGSGPNYQNL</sequence>
<evidence type="ECO:0000313" key="15">
    <source>
        <dbReference type="Proteomes" id="UP001595892"/>
    </source>
</evidence>
<dbReference type="Gene3D" id="3.30.70.20">
    <property type="match status" value="1"/>
</dbReference>
<gene>
    <name evidence="14" type="ORF">ACFO3Q_01385</name>
</gene>
<keyword evidence="4 12" id="KW-0285">Flavoprotein</keyword>
<keyword evidence="10 12" id="KW-0411">Iron-sulfur</keyword>
<comment type="function">
    <text evidence="2 12">Accepts electrons from ETF and reduces ubiquinone.</text>
</comment>
<keyword evidence="6 12" id="KW-0274">FAD</keyword>
<dbReference type="PANTHER" id="PTHR10617:SF107">
    <property type="entry name" value="ELECTRON TRANSFER FLAVOPROTEIN-UBIQUINONE OXIDOREDUCTASE, MITOCHONDRIAL"/>
    <property type="match status" value="1"/>
</dbReference>
<evidence type="ECO:0000256" key="8">
    <source>
        <dbReference type="ARBA" id="ARBA00023002"/>
    </source>
</evidence>
<evidence type="ECO:0000256" key="3">
    <source>
        <dbReference type="ARBA" id="ARBA00022448"/>
    </source>
</evidence>
<dbReference type="InterPro" id="IPR017896">
    <property type="entry name" value="4Fe4S_Fe-S-bd"/>
</dbReference>
<evidence type="ECO:0000256" key="6">
    <source>
        <dbReference type="ARBA" id="ARBA00022827"/>
    </source>
</evidence>
<keyword evidence="9 12" id="KW-0408">Iron</keyword>
<accession>A0ABV9NEL5</accession>
<dbReference type="EC" id="1.5.5.1" evidence="12"/>
<comment type="caution">
    <text evidence="14">The sequence shown here is derived from an EMBL/GenBank/DDBJ whole genome shotgun (WGS) entry which is preliminary data.</text>
</comment>
<comment type="cofactor">
    <cofactor evidence="12">
        <name>[4Fe-4S] cluster</name>
        <dbReference type="ChEBI" id="CHEBI:49883"/>
    </cofactor>
    <text evidence="12">Binds 1 [4Fe-4S] cluster.</text>
</comment>
<dbReference type="PROSITE" id="PS51379">
    <property type="entry name" value="4FE4S_FER_2"/>
    <property type="match status" value="2"/>
</dbReference>
<evidence type="ECO:0000256" key="4">
    <source>
        <dbReference type="ARBA" id="ARBA00022630"/>
    </source>
</evidence>
<dbReference type="SUPFAM" id="SSF51905">
    <property type="entry name" value="FAD/NAD(P)-binding domain"/>
    <property type="match status" value="1"/>
</dbReference>
<evidence type="ECO:0000259" key="13">
    <source>
        <dbReference type="PROSITE" id="PS51379"/>
    </source>
</evidence>
<evidence type="ECO:0000256" key="5">
    <source>
        <dbReference type="ARBA" id="ARBA00022723"/>
    </source>
</evidence>
<dbReference type="InterPro" id="IPR036188">
    <property type="entry name" value="FAD/NAD-bd_sf"/>
</dbReference>
<dbReference type="EMBL" id="JBHSGG010000002">
    <property type="protein sequence ID" value="MFC4726832.1"/>
    <property type="molecule type" value="Genomic_DNA"/>
</dbReference>
<dbReference type="InterPro" id="IPR040156">
    <property type="entry name" value="ETF-QO"/>
</dbReference>
<comment type="cofactor">
    <cofactor evidence="1 12">
        <name>FAD</name>
        <dbReference type="ChEBI" id="CHEBI:57692"/>
    </cofactor>
</comment>
<feature type="domain" description="4Fe-4S ferredoxin-type" evidence="13">
    <location>
        <begin position="453"/>
        <end position="489"/>
    </location>
</feature>
<keyword evidence="8 12" id="KW-0560">Oxidoreductase</keyword>
<keyword evidence="7 12" id="KW-0249">Electron transport</keyword>
<keyword evidence="5 12" id="KW-0479">Metal-binding</keyword>
<evidence type="ECO:0000256" key="9">
    <source>
        <dbReference type="ARBA" id="ARBA00023004"/>
    </source>
</evidence>
<feature type="domain" description="4Fe-4S ferredoxin-type" evidence="13">
    <location>
        <begin position="493"/>
        <end position="522"/>
    </location>
</feature>
<organism evidence="14 15">
    <name type="scientific">Coralloluteibacterium thermophilum</name>
    <dbReference type="NCBI Taxonomy" id="2707049"/>
    <lineage>
        <taxon>Bacteria</taxon>
        <taxon>Pseudomonadati</taxon>
        <taxon>Pseudomonadota</taxon>
        <taxon>Gammaproteobacteria</taxon>
        <taxon>Lysobacterales</taxon>
        <taxon>Lysobacteraceae</taxon>
        <taxon>Coralloluteibacterium</taxon>
    </lineage>
</organism>
<evidence type="ECO:0000313" key="14">
    <source>
        <dbReference type="EMBL" id="MFC4726832.1"/>
    </source>
</evidence>
<proteinExistence type="predicted"/>
<dbReference type="RefSeq" id="WP_377002785.1">
    <property type="nucleotide sequence ID" value="NZ_JBHSGG010000002.1"/>
</dbReference>
<protein>
    <recommendedName>
        <fullName evidence="12">Electron transfer flavoprotein-ubiquinone oxidoreductase</fullName>
        <shortName evidence="12">ETF-QO</shortName>
        <ecNumber evidence="12">1.5.5.1</ecNumber>
    </recommendedName>
</protein>
<dbReference type="SUPFAM" id="SSF54862">
    <property type="entry name" value="4Fe-4S ferredoxins"/>
    <property type="match status" value="1"/>
</dbReference>
<dbReference type="PANTHER" id="PTHR10617">
    <property type="entry name" value="ELECTRON TRANSFER FLAVOPROTEIN-UBIQUINONE OXIDOREDUCTASE"/>
    <property type="match status" value="1"/>
</dbReference>
<keyword evidence="11 12" id="KW-0830">Ubiquinone</keyword>
<dbReference type="InterPro" id="IPR007859">
    <property type="entry name" value="ETF-QO/FixX_C"/>
</dbReference>
<name>A0ABV9NEL5_9GAMM</name>
<dbReference type="InterPro" id="IPR049398">
    <property type="entry name" value="ETF-QO/FixC_UQ-bd"/>
</dbReference>
<dbReference type="Pfam" id="PF01946">
    <property type="entry name" value="Thi4"/>
    <property type="match status" value="1"/>
</dbReference>
<dbReference type="SUPFAM" id="SSF54373">
    <property type="entry name" value="FAD-linked reductases, C-terminal domain"/>
    <property type="match status" value="1"/>
</dbReference>
<evidence type="ECO:0000256" key="2">
    <source>
        <dbReference type="ARBA" id="ARBA00002819"/>
    </source>
</evidence>
<keyword evidence="15" id="KW-1185">Reference proteome</keyword>
<reference evidence="15" key="1">
    <citation type="journal article" date="2019" name="Int. J. Syst. Evol. Microbiol.">
        <title>The Global Catalogue of Microorganisms (GCM) 10K type strain sequencing project: providing services to taxonomists for standard genome sequencing and annotation.</title>
        <authorList>
            <consortium name="The Broad Institute Genomics Platform"/>
            <consortium name="The Broad Institute Genome Sequencing Center for Infectious Disease"/>
            <person name="Wu L."/>
            <person name="Ma J."/>
        </authorList>
    </citation>
    <scope>NUCLEOTIDE SEQUENCE [LARGE SCALE GENOMIC DNA]</scope>
    <source>
        <strain evidence="15">CGMCC 1.13574</strain>
    </source>
</reference>
<evidence type="ECO:0000256" key="1">
    <source>
        <dbReference type="ARBA" id="ARBA00001974"/>
    </source>
</evidence>